<name>A0A7X5U8C0_9GAMM</name>
<dbReference type="PANTHER" id="PTHR42951">
    <property type="entry name" value="METALLO-BETA-LACTAMASE DOMAIN-CONTAINING"/>
    <property type="match status" value="1"/>
</dbReference>
<dbReference type="InterPro" id="IPR001279">
    <property type="entry name" value="Metallo-B-lactamas"/>
</dbReference>
<evidence type="ECO:0000313" key="2">
    <source>
        <dbReference type="EMBL" id="NII05684.1"/>
    </source>
</evidence>
<evidence type="ECO:0000313" key="3">
    <source>
        <dbReference type="Proteomes" id="UP000490980"/>
    </source>
</evidence>
<comment type="caution">
    <text evidence="2">The sequence shown here is derived from an EMBL/GenBank/DDBJ whole genome shotgun (WGS) entry which is preliminary data.</text>
</comment>
<keyword evidence="2" id="KW-0378">Hydrolase</keyword>
<dbReference type="Gene3D" id="3.60.15.10">
    <property type="entry name" value="Ribonuclease Z/Hydroxyacylglutathione hydrolase-like"/>
    <property type="match status" value="1"/>
</dbReference>
<sequence length="311" mass="34310">MRDFMHGIHTIDTGFGRPSFDAAYLVVERGRGAFIDSGTSHSVPRLLDAADKAGLQPADIDWVILTHVHLDHAGGAGELMRHLPNARLAVHPRGARHMIDPSILIAGATAVYGEAAMRRDYGDIVPVPEDRVVEATDGFVVDLAGRALLCIDAPGHARHHIAIHDERANAFFTGDVFGLSYRELDTAKGPFILPTTSPVQFDPDEAHASIDRMLRYKPEAMYLTHYGRVEDVRRLATNLHEQIDAMVAMARRHAGDADREALMAEDFRALYVRRALAHGVSLPPEEIAKLLKIDIRLNAQGVAVWLGKRQH</sequence>
<evidence type="ECO:0000259" key="1">
    <source>
        <dbReference type="SMART" id="SM00849"/>
    </source>
</evidence>
<dbReference type="EMBL" id="JAARLZ010000002">
    <property type="protein sequence ID" value="NII05684.1"/>
    <property type="molecule type" value="Genomic_DNA"/>
</dbReference>
<dbReference type="AlphaFoldDB" id="A0A7X5U8C0"/>
<accession>A0A7X5U8C0</accession>
<dbReference type="SMART" id="SM00849">
    <property type="entry name" value="Lactamase_B"/>
    <property type="match status" value="1"/>
</dbReference>
<dbReference type="InterPro" id="IPR050855">
    <property type="entry name" value="NDM-1-like"/>
</dbReference>
<gene>
    <name evidence="2" type="ORF">HBF25_04675</name>
</gene>
<organism evidence="2 3">
    <name type="scientific">Luteibacter anthropi</name>
    <dbReference type="NCBI Taxonomy" id="564369"/>
    <lineage>
        <taxon>Bacteria</taxon>
        <taxon>Pseudomonadati</taxon>
        <taxon>Pseudomonadota</taxon>
        <taxon>Gammaproteobacteria</taxon>
        <taxon>Lysobacterales</taxon>
        <taxon>Rhodanobacteraceae</taxon>
        <taxon>Luteibacter</taxon>
    </lineage>
</organism>
<dbReference type="InterPro" id="IPR036866">
    <property type="entry name" value="RibonucZ/Hydroxyglut_hydro"/>
</dbReference>
<proteinExistence type="predicted"/>
<feature type="domain" description="Metallo-beta-lactamase" evidence="1">
    <location>
        <begin position="20"/>
        <end position="225"/>
    </location>
</feature>
<reference evidence="2 3" key="1">
    <citation type="submission" date="2020-03" db="EMBL/GenBank/DDBJ databases">
        <authorList>
            <person name="Lai Q."/>
        </authorList>
    </citation>
    <scope>NUCLEOTIDE SEQUENCE [LARGE SCALE GENOMIC DNA]</scope>
    <source>
        <strain evidence="2 3">CCUG 25036</strain>
    </source>
</reference>
<keyword evidence="3" id="KW-1185">Reference proteome</keyword>
<dbReference type="Proteomes" id="UP000490980">
    <property type="component" value="Unassembled WGS sequence"/>
</dbReference>
<protein>
    <submittedName>
        <fullName evidence="2">MBL fold metallo-hydrolase</fullName>
    </submittedName>
</protein>
<dbReference type="Pfam" id="PF00753">
    <property type="entry name" value="Lactamase_B"/>
    <property type="match status" value="1"/>
</dbReference>
<dbReference type="PANTHER" id="PTHR42951:SF22">
    <property type="entry name" value="METALLO BETA-LACTAMASE SUPERFAMILY LIPOPROTEIN"/>
    <property type="match status" value="1"/>
</dbReference>
<dbReference type="CDD" id="cd07726">
    <property type="entry name" value="ST1585-like_MBL-fold"/>
    <property type="match status" value="1"/>
</dbReference>
<dbReference type="SUPFAM" id="SSF56281">
    <property type="entry name" value="Metallo-hydrolase/oxidoreductase"/>
    <property type="match status" value="1"/>
</dbReference>
<dbReference type="InterPro" id="IPR037482">
    <property type="entry name" value="ST1585_MBL-fold"/>
</dbReference>
<dbReference type="GO" id="GO:0016787">
    <property type="term" value="F:hydrolase activity"/>
    <property type="evidence" value="ECO:0007669"/>
    <property type="project" value="UniProtKB-KW"/>
</dbReference>